<accession>A0A381SG85</accession>
<dbReference type="EMBL" id="UINC01003072">
    <property type="protein sequence ID" value="SVA03085.1"/>
    <property type="molecule type" value="Genomic_DNA"/>
</dbReference>
<proteinExistence type="predicted"/>
<protein>
    <submittedName>
        <fullName evidence="1">Uncharacterized protein</fullName>
    </submittedName>
</protein>
<name>A0A381SG85_9ZZZZ</name>
<evidence type="ECO:0000313" key="1">
    <source>
        <dbReference type="EMBL" id="SVA03085.1"/>
    </source>
</evidence>
<gene>
    <name evidence="1" type="ORF">METZ01_LOCUS55939</name>
</gene>
<sequence>MPMQAPIVEKEKNSPMILKIPHWRVNIQEGCMDKIRTNWCSHPQLTDIHWGNGGVDGT</sequence>
<organism evidence="1">
    <name type="scientific">marine metagenome</name>
    <dbReference type="NCBI Taxonomy" id="408172"/>
    <lineage>
        <taxon>unclassified sequences</taxon>
        <taxon>metagenomes</taxon>
        <taxon>ecological metagenomes</taxon>
    </lineage>
</organism>
<dbReference type="AlphaFoldDB" id="A0A381SG85"/>
<reference evidence="1" key="1">
    <citation type="submission" date="2018-05" db="EMBL/GenBank/DDBJ databases">
        <authorList>
            <person name="Lanie J.A."/>
            <person name="Ng W.-L."/>
            <person name="Kazmierczak K.M."/>
            <person name="Andrzejewski T.M."/>
            <person name="Davidsen T.M."/>
            <person name="Wayne K.J."/>
            <person name="Tettelin H."/>
            <person name="Glass J.I."/>
            <person name="Rusch D."/>
            <person name="Podicherti R."/>
            <person name="Tsui H.-C.T."/>
            <person name="Winkler M.E."/>
        </authorList>
    </citation>
    <scope>NUCLEOTIDE SEQUENCE</scope>
</reference>